<evidence type="ECO:0000313" key="2">
    <source>
        <dbReference type="EMBL" id="NXV94956.1"/>
    </source>
</evidence>
<reference evidence="2 3" key="1">
    <citation type="submission" date="2019-09" db="EMBL/GenBank/DDBJ databases">
        <title>Bird 10,000 Genomes (B10K) Project - Family phase.</title>
        <authorList>
            <person name="Zhang G."/>
        </authorList>
    </citation>
    <scope>NUCLEOTIDE SEQUENCE [LARGE SCALE GENOMIC DNA]</scope>
    <source>
        <strain evidence="2">OUT-0025</strain>
        <tissue evidence="2">Blood</tissue>
    </source>
</reference>
<dbReference type="AlphaFoldDB" id="A0A7L3Y003"/>
<evidence type="ECO:0000313" key="3">
    <source>
        <dbReference type="Proteomes" id="UP000535403"/>
    </source>
</evidence>
<comment type="caution">
    <text evidence="2">The sequence shown here is derived from an EMBL/GenBank/DDBJ whole genome shotgun (WGS) entry which is preliminary data.</text>
</comment>
<keyword evidence="3" id="KW-1185">Reference proteome</keyword>
<feature type="compositionally biased region" description="Low complexity" evidence="1">
    <location>
        <begin position="19"/>
        <end position="33"/>
    </location>
</feature>
<feature type="region of interest" description="Disordered" evidence="1">
    <location>
        <begin position="12"/>
        <end position="34"/>
    </location>
</feature>
<accession>A0A7L3Y003</accession>
<sequence length="85" mass="8818">GGGGCLGQGCGAGRGGAAGQAAARAEPAPRQGPQCERCRPLFVGSARAGGSCRPCRSFCRHNAAVCISREEYERARRDPARFPLE</sequence>
<proteinExistence type="predicted"/>
<dbReference type="EMBL" id="VZUG01030887">
    <property type="protein sequence ID" value="NXV94956.1"/>
    <property type="molecule type" value="Genomic_DNA"/>
</dbReference>
<feature type="non-terminal residue" evidence="2">
    <location>
        <position position="1"/>
    </location>
</feature>
<organism evidence="2 3">
    <name type="scientific">Calonectris borealis</name>
    <name type="common">Cory's shearwater</name>
    <dbReference type="NCBI Taxonomy" id="1323832"/>
    <lineage>
        <taxon>Eukaryota</taxon>
        <taxon>Metazoa</taxon>
        <taxon>Chordata</taxon>
        <taxon>Craniata</taxon>
        <taxon>Vertebrata</taxon>
        <taxon>Euteleostomi</taxon>
        <taxon>Archelosauria</taxon>
        <taxon>Archosauria</taxon>
        <taxon>Dinosauria</taxon>
        <taxon>Saurischia</taxon>
        <taxon>Theropoda</taxon>
        <taxon>Coelurosauria</taxon>
        <taxon>Aves</taxon>
        <taxon>Neognathae</taxon>
        <taxon>Neoaves</taxon>
        <taxon>Aequornithes</taxon>
        <taxon>Procellariiformes</taxon>
        <taxon>Procellariidae</taxon>
        <taxon>Calonectris</taxon>
    </lineage>
</organism>
<feature type="non-terminal residue" evidence="2">
    <location>
        <position position="85"/>
    </location>
</feature>
<evidence type="ECO:0000256" key="1">
    <source>
        <dbReference type="SAM" id="MobiDB-lite"/>
    </source>
</evidence>
<gene>
    <name evidence="2" type="primary">Megf8_0</name>
    <name evidence="2" type="ORF">CALBOR_R15226</name>
</gene>
<protein>
    <submittedName>
        <fullName evidence="2">MEGF8 protein</fullName>
    </submittedName>
</protein>
<dbReference type="Proteomes" id="UP000535403">
    <property type="component" value="Unassembled WGS sequence"/>
</dbReference>
<name>A0A7L3Y003_9AVES</name>